<reference evidence="2 3" key="1">
    <citation type="submission" date="2024-09" db="EMBL/GenBank/DDBJ databases">
        <title>Chromosome-scale assembly of Riccia fluitans.</title>
        <authorList>
            <person name="Paukszto L."/>
            <person name="Sawicki J."/>
            <person name="Karawczyk K."/>
            <person name="Piernik-Szablinska J."/>
            <person name="Szczecinska M."/>
            <person name="Mazdziarz M."/>
        </authorList>
    </citation>
    <scope>NUCLEOTIDE SEQUENCE [LARGE SCALE GENOMIC DNA]</scope>
    <source>
        <strain evidence="2">Rf_01</strain>
        <tissue evidence="2">Aerial parts of the thallus</tissue>
    </source>
</reference>
<dbReference type="AlphaFoldDB" id="A0ABD1YAH7"/>
<evidence type="ECO:0000313" key="2">
    <source>
        <dbReference type="EMBL" id="KAL2623700.1"/>
    </source>
</evidence>
<dbReference type="Proteomes" id="UP001605036">
    <property type="component" value="Unassembled WGS sequence"/>
</dbReference>
<keyword evidence="3" id="KW-1185">Reference proteome</keyword>
<protein>
    <submittedName>
        <fullName evidence="2">Uncharacterized protein</fullName>
    </submittedName>
</protein>
<feature type="region of interest" description="Disordered" evidence="1">
    <location>
        <begin position="1"/>
        <end position="59"/>
    </location>
</feature>
<feature type="compositionally biased region" description="Basic and acidic residues" evidence="1">
    <location>
        <begin position="33"/>
        <end position="49"/>
    </location>
</feature>
<accession>A0ABD1YAH7</accession>
<comment type="caution">
    <text evidence="2">The sequence shown here is derived from an EMBL/GenBank/DDBJ whole genome shotgun (WGS) entry which is preliminary data.</text>
</comment>
<evidence type="ECO:0000313" key="3">
    <source>
        <dbReference type="Proteomes" id="UP001605036"/>
    </source>
</evidence>
<proteinExistence type="predicted"/>
<sequence length="177" mass="19211">MLIRQRTTREVSPELELEPIPGPGPLAAVRPLKHPEKARAQSDAKDRSEPGFPPPLSLINEVGAQEDGRSPLPYAELWNSSVRHVKVDPTVSSHIAESGIRRGTPHTGPAPLVFCPLSLLPLDRSSGQLPPNFLSARPFGLPFAAEAFAGQTLCDLPWRSMNWCRTVAYGLKAPGNL</sequence>
<organism evidence="2 3">
    <name type="scientific">Riccia fluitans</name>
    <dbReference type="NCBI Taxonomy" id="41844"/>
    <lineage>
        <taxon>Eukaryota</taxon>
        <taxon>Viridiplantae</taxon>
        <taxon>Streptophyta</taxon>
        <taxon>Embryophyta</taxon>
        <taxon>Marchantiophyta</taxon>
        <taxon>Marchantiopsida</taxon>
        <taxon>Marchantiidae</taxon>
        <taxon>Marchantiales</taxon>
        <taxon>Ricciaceae</taxon>
        <taxon>Riccia</taxon>
    </lineage>
</organism>
<gene>
    <name evidence="2" type="ORF">R1flu_003905</name>
</gene>
<evidence type="ECO:0000256" key="1">
    <source>
        <dbReference type="SAM" id="MobiDB-lite"/>
    </source>
</evidence>
<name>A0ABD1YAH7_9MARC</name>
<dbReference type="EMBL" id="JBHFFA010000006">
    <property type="protein sequence ID" value="KAL2623700.1"/>
    <property type="molecule type" value="Genomic_DNA"/>
</dbReference>